<dbReference type="InterPro" id="IPR050487">
    <property type="entry name" value="FtsQ_DivIB"/>
</dbReference>
<keyword evidence="7 8" id="KW-0131">Cell cycle</keyword>
<dbReference type="Pfam" id="PF08478">
    <property type="entry name" value="POTRA_1"/>
    <property type="match status" value="1"/>
</dbReference>
<evidence type="ECO:0000256" key="7">
    <source>
        <dbReference type="ARBA" id="ARBA00023306"/>
    </source>
</evidence>
<dbReference type="InterPro" id="IPR034746">
    <property type="entry name" value="POTRA"/>
</dbReference>
<dbReference type="Pfam" id="PF03799">
    <property type="entry name" value="FtsQ_DivIB_C"/>
    <property type="match status" value="1"/>
</dbReference>
<dbReference type="PANTHER" id="PTHR37820:SF1">
    <property type="entry name" value="CELL DIVISION PROTEIN FTSQ"/>
    <property type="match status" value="1"/>
</dbReference>
<dbReference type="InterPro" id="IPR005548">
    <property type="entry name" value="Cell_div_FtsQ/DivIB_C"/>
</dbReference>
<dbReference type="RefSeq" id="WP_095329096.1">
    <property type="nucleotide sequence ID" value="NZ_CP026040.1"/>
</dbReference>
<evidence type="ECO:0000256" key="5">
    <source>
        <dbReference type="ARBA" id="ARBA00022989"/>
    </source>
</evidence>
<keyword evidence="5 8" id="KW-1133">Transmembrane helix</keyword>
<comment type="function">
    <text evidence="8">Cell division protein that may be involved in stabilizing or promoting the assembly of the division complex.</text>
</comment>
<dbReference type="GO" id="GO:0005886">
    <property type="term" value="C:plasma membrane"/>
    <property type="evidence" value="ECO:0007669"/>
    <property type="project" value="UniProtKB-SubCell"/>
</dbReference>
<evidence type="ECO:0000256" key="3">
    <source>
        <dbReference type="ARBA" id="ARBA00022618"/>
    </source>
</evidence>
<gene>
    <name evidence="8" type="primary">divIB</name>
    <name evidence="10" type="ORF">CHH57_04410</name>
</gene>
<keyword evidence="6 8" id="KW-0472">Membrane</keyword>
<protein>
    <recommendedName>
        <fullName evidence="8">Cell division protein DivIB</fullName>
    </recommendedName>
</protein>
<feature type="transmembrane region" description="Helical" evidence="8">
    <location>
        <begin position="28"/>
        <end position="45"/>
    </location>
</feature>
<dbReference type="InterPro" id="IPR026580">
    <property type="entry name" value="DivIB"/>
</dbReference>
<evidence type="ECO:0000313" key="11">
    <source>
        <dbReference type="Proteomes" id="UP000216961"/>
    </source>
</evidence>
<dbReference type="GO" id="GO:0043093">
    <property type="term" value="P:FtsZ-dependent cytokinesis"/>
    <property type="evidence" value="ECO:0007669"/>
    <property type="project" value="UniProtKB-UniRule"/>
</dbReference>
<evidence type="ECO:0000256" key="8">
    <source>
        <dbReference type="HAMAP-Rule" id="MF_00912"/>
    </source>
</evidence>
<comment type="subcellular location">
    <subcellularLocation>
        <location evidence="8">Cell membrane</location>
        <topology evidence="8">Single-pass type II membrane protein</topology>
    </subcellularLocation>
    <subcellularLocation>
        <location evidence="1">Membrane</location>
    </subcellularLocation>
    <text evidence="8">Localizes to the division septum.</text>
</comment>
<evidence type="ECO:0000256" key="1">
    <source>
        <dbReference type="ARBA" id="ARBA00004370"/>
    </source>
</evidence>
<organism evidence="10 11">
    <name type="scientific">Niallia circulans</name>
    <name type="common">Bacillus circulans</name>
    <dbReference type="NCBI Taxonomy" id="1397"/>
    <lineage>
        <taxon>Bacteria</taxon>
        <taxon>Bacillati</taxon>
        <taxon>Bacillota</taxon>
        <taxon>Bacilli</taxon>
        <taxon>Bacillales</taxon>
        <taxon>Bacillaceae</taxon>
        <taxon>Niallia</taxon>
    </lineage>
</organism>
<evidence type="ECO:0000259" key="9">
    <source>
        <dbReference type="PROSITE" id="PS51779"/>
    </source>
</evidence>
<keyword evidence="4 8" id="KW-0812">Transmembrane</keyword>
<evidence type="ECO:0000256" key="2">
    <source>
        <dbReference type="ARBA" id="ARBA00022475"/>
    </source>
</evidence>
<dbReference type="Proteomes" id="UP000216961">
    <property type="component" value="Unassembled WGS sequence"/>
</dbReference>
<dbReference type="HAMAP" id="MF_00912">
    <property type="entry name" value="DivIB"/>
    <property type="match status" value="1"/>
</dbReference>
<feature type="domain" description="POTRA" evidence="9">
    <location>
        <begin position="50"/>
        <end position="118"/>
    </location>
</feature>
<dbReference type="InterPro" id="IPR013685">
    <property type="entry name" value="POTRA_FtsQ_type"/>
</dbReference>
<comment type="similarity">
    <text evidence="8">Belongs to the FtsQ/DivIB family. DivIB subfamily.</text>
</comment>
<dbReference type="GO" id="GO:0032153">
    <property type="term" value="C:cell division site"/>
    <property type="evidence" value="ECO:0007669"/>
    <property type="project" value="UniProtKB-UniRule"/>
</dbReference>
<dbReference type="PROSITE" id="PS51779">
    <property type="entry name" value="POTRA"/>
    <property type="match status" value="1"/>
</dbReference>
<name>A0AA91Z1U3_NIACI</name>
<dbReference type="PANTHER" id="PTHR37820">
    <property type="entry name" value="CELL DIVISION PROTEIN DIVIB"/>
    <property type="match status" value="1"/>
</dbReference>
<comment type="caution">
    <text evidence="10">The sequence shown here is derived from an EMBL/GenBank/DDBJ whole genome shotgun (WGS) entry which is preliminary data.</text>
</comment>
<reference evidence="10 11" key="1">
    <citation type="submission" date="2017-07" db="EMBL/GenBank/DDBJ databases">
        <title>Isolation and whole genome analysis of endospore-forming bacteria from heroin.</title>
        <authorList>
            <person name="Kalinowski J."/>
            <person name="Ahrens B."/>
            <person name="Al-Dilaimi A."/>
            <person name="Winkler A."/>
            <person name="Wibberg D."/>
            <person name="Schleenbecker U."/>
            <person name="Ruckert C."/>
            <person name="Wolfel R."/>
            <person name="Grass G."/>
        </authorList>
    </citation>
    <scope>NUCLEOTIDE SEQUENCE [LARGE SCALE GENOMIC DNA]</scope>
    <source>
        <strain evidence="10 11">7521-2</strain>
    </source>
</reference>
<proteinExistence type="inferred from homology"/>
<evidence type="ECO:0000256" key="6">
    <source>
        <dbReference type="ARBA" id="ARBA00023136"/>
    </source>
</evidence>
<keyword evidence="2 8" id="KW-1003">Cell membrane</keyword>
<keyword evidence="3 8" id="KW-0132">Cell division</keyword>
<evidence type="ECO:0000256" key="4">
    <source>
        <dbReference type="ARBA" id="ARBA00022692"/>
    </source>
</evidence>
<dbReference type="Gene3D" id="3.10.20.310">
    <property type="entry name" value="membrane protein fhac"/>
    <property type="match status" value="1"/>
</dbReference>
<dbReference type="AlphaFoldDB" id="A0AA91Z1U3"/>
<accession>A0AA91Z1U3</accession>
<sequence length="259" mass="29797">MEKGKVVSLEDRIPKLKEQRRRKANRRLIFLLLLFFLIIVCVIYFQSPLSHVRNIEITGNHLYSFEDLEKMSGIDSKTNIWTIKKDKLTEKLKDSGGIKSAKISIVFPNTVHIDVKEYRKIAYFEVKNEFIPLLENGEMLHDRAMTNSPYDAPIIKDIKSEDNKVIKKIGGELNKLSAEVYNAISEVRYTPKNTDKWRVTVYMNDGNQVLASLSSFSDKLQHYPSIISQLNTDKKGVIDLEVGSYFKAFDSEGEKKGEE</sequence>
<dbReference type="Gene3D" id="3.40.50.10960">
    <property type="match status" value="1"/>
</dbReference>
<evidence type="ECO:0000313" key="10">
    <source>
        <dbReference type="EMBL" id="PAD84397.1"/>
    </source>
</evidence>
<dbReference type="EMBL" id="NPBQ01000029">
    <property type="protein sequence ID" value="PAD84397.1"/>
    <property type="molecule type" value="Genomic_DNA"/>
</dbReference>